<dbReference type="AlphaFoldDB" id="A0A365XQ25"/>
<gene>
    <name evidence="2" type="ORF">DF182_16650</name>
</gene>
<protein>
    <submittedName>
        <fullName evidence="2">Uncharacterized protein</fullName>
    </submittedName>
</protein>
<keyword evidence="1" id="KW-1133">Transmembrane helix</keyword>
<sequence>MICTERLPCGRSFIILPGSGAVLLLLLLLLLLSLLMLPLPLSLLPLVCGSTTVFPILPSLPTTLKRRPFSVMIS</sequence>
<feature type="transmembrane region" description="Helical" evidence="1">
    <location>
        <begin position="12"/>
        <end position="37"/>
    </location>
</feature>
<dbReference type="Proteomes" id="UP000253410">
    <property type="component" value="Unassembled WGS sequence"/>
</dbReference>
<name>A0A365XQ25_9BACT</name>
<dbReference type="EMBL" id="QFFJ01000002">
    <property type="protein sequence ID" value="RBL88228.1"/>
    <property type="molecule type" value="Genomic_DNA"/>
</dbReference>
<keyword evidence="1" id="KW-0812">Transmembrane</keyword>
<proteinExistence type="predicted"/>
<accession>A0A365XQ25</accession>
<reference evidence="2 3" key="1">
    <citation type="submission" date="2018-05" db="EMBL/GenBank/DDBJ databases">
        <title>Chitinophaga sp. K3CV102501T nov., isolated from isolated from a monsoon evergreen broad-leaved forest soil.</title>
        <authorList>
            <person name="Lv Y."/>
        </authorList>
    </citation>
    <scope>NUCLEOTIDE SEQUENCE [LARGE SCALE GENOMIC DNA]</scope>
    <source>
        <strain evidence="2 3">GDMCC 1.1325</strain>
    </source>
</reference>
<comment type="caution">
    <text evidence="2">The sequence shown here is derived from an EMBL/GenBank/DDBJ whole genome shotgun (WGS) entry which is preliminary data.</text>
</comment>
<keyword evidence="1" id="KW-0472">Membrane</keyword>
<evidence type="ECO:0000256" key="1">
    <source>
        <dbReference type="SAM" id="Phobius"/>
    </source>
</evidence>
<evidence type="ECO:0000313" key="3">
    <source>
        <dbReference type="Proteomes" id="UP000253410"/>
    </source>
</evidence>
<evidence type="ECO:0000313" key="2">
    <source>
        <dbReference type="EMBL" id="RBL88228.1"/>
    </source>
</evidence>
<organism evidence="2 3">
    <name type="scientific">Chitinophaga flava</name>
    <dbReference type="NCBI Taxonomy" id="2259036"/>
    <lineage>
        <taxon>Bacteria</taxon>
        <taxon>Pseudomonadati</taxon>
        <taxon>Bacteroidota</taxon>
        <taxon>Chitinophagia</taxon>
        <taxon>Chitinophagales</taxon>
        <taxon>Chitinophagaceae</taxon>
        <taxon>Chitinophaga</taxon>
    </lineage>
</organism>
<keyword evidence="3" id="KW-1185">Reference proteome</keyword>
<feature type="transmembrane region" description="Helical" evidence="1">
    <location>
        <begin position="43"/>
        <end position="64"/>
    </location>
</feature>